<keyword evidence="4" id="KW-1185">Reference proteome</keyword>
<evidence type="ECO:0000256" key="1">
    <source>
        <dbReference type="SAM" id="MobiDB-lite"/>
    </source>
</evidence>
<protein>
    <submittedName>
        <fullName evidence="3">Uncharacterized protein</fullName>
    </submittedName>
</protein>
<dbReference type="EMBL" id="JATAAI010000001">
    <property type="protein sequence ID" value="KAK1748249.1"/>
    <property type="molecule type" value="Genomic_DNA"/>
</dbReference>
<dbReference type="PROSITE" id="PS51257">
    <property type="entry name" value="PROKAR_LIPOPROTEIN"/>
    <property type="match status" value="1"/>
</dbReference>
<feature type="signal peptide" evidence="2">
    <location>
        <begin position="1"/>
        <end position="19"/>
    </location>
</feature>
<evidence type="ECO:0000256" key="2">
    <source>
        <dbReference type="SAM" id="SignalP"/>
    </source>
</evidence>
<reference evidence="3" key="1">
    <citation type="submission" date="2023-06" db="EMBL/GenBank/DDBJ databases">
        <title>Survivors Of The Sea: Transcriptome response of Skeletonema marinoi to long-term dormancy.</title>
        <authorList>
            <person name="Pinder M.I.M."/>
            <person name="Kourtchenko O."/>
            <person name="Robertson E.K."/>
            <person name="Larsson T."/>
            <person name="Maumus F."/>
            <person name="Osuna-Cruz C.M."/>
            <person name="Vancaester E."/>
            <person name="Stenow R."/>
            <person name="Vandepoele K."/>
            <person name="Ploug H."/>
            <person name="Bruchert V."/>
            <person name="Godhe A."/>
            <person name="Topel M."/>
        </authorList>
    </citation>
    <scope>NUCLEOTIDE SEQUENCE</scope>
    <source>
        <strain evidence="3">R05AC</strain>
    </source>
</reference>
<dbReference type="Proteomes" id="UP001224775">
    <property type="component" value="Unassembled WGS sequence"/>
</dbReference>
<feature type="compositionally biased region" description="Low complexity" evidence="1">
    <location>
        <begin position="34"/>
        <end position="47"/>
    </location>
</feature>
<sequence length="275" mass="29870">MKIYQFVLLTLSFSCSAFAERTLNLREVAANDLSTSDAPPSSSEAAPNHQQTTDKPQCALDVASLNRGDVQIELPGGTVGFETFPNCKTIFSSEFLEELGVDDSTCIMSVAQLTKASFTISRFREYMPKEALDYLEYLKGPLTTGRAGTITCEVSTGQFSKTHALKAWRPYTMTEGWHYLTYTDCNDDGWIGFGGQDGTVDIDMKYKGKLGYASKSSRGGSKFVSMVSASYNIGNVGEEATNACCSPEPGVARDCSAVHTMIDSFDLSSVNKDSL</sequence>
<feature type="chain" id="PRO_5042236227" evidence="2">
    <location>
        <begin position="20"/>
        <end position="275"/>
    </location>
</feature>
<gene>
    <name evidence="3" type="ORF">QTG54_000188</name>
</gene>
<evidence type="ECO:0000313" key="4">
    <source>
        <dbReference type="Proteomes" id="UP001224775"/>
    </source>
</evidence>
<proteinExistence type="predicted"/>
<feature type="region of interest" description="Disordered" evidence="1">
    <location>
        <begin position="33"/>
        <end position="54"/>
    </location>
</feature>
<dbReference type="AlphaFoldDB" id="A0AAD8YMJ8"/>
<evidence type="ECO:0000313" key="3">
    <source>
        <dbReference type="EMBL" id="KAK1748249.1"/>
    </source>
</evidence>
<comment type="caution">
    <text evidence="3">The sequence shown here is derived from an EMBL/GenBank/DDBJ whole genome shotgun (WGS) entry which is preliminary data.</text>
</comment>
<keyword evidence="2" id="KW-0732">Signal</keyword>
<accession>A0AAD8YMJ8</accession>
<name>A0AAD8YMJ8_9STRA</name>
<organism evidence="3 4">
    <name type="scientific">Skeletonema marinoi</name>
    <dbReference type="NCBI Taxonomy" id="267567"/>
    <lineage>
        <taxon>Eukaryota</taxon>
        <taxon>Sar</taxon>
        <taxon>Stramenopiles</taxon>
        <taxon>Ochrophyta</taxon>
        <taxon>Bacillariophyta</taxon>
        <taxon>Coscinodiscophyceae</taxon>
        <taxon>Thalassiosirophycidae</taxon>
        <taxon>Thalassiosirales</taxon>
        <taxon>Skeletonemataceae</taxon>
        <taxon>Skeletonema</taxon>
        <taxon>Skeletonema marinoi-dohrnii complex</taxon>
    </lineage>
</organism>